<evidence type="ECO:0000256" key="6">
    <source>
        <dbReference type="ARBA" id="ARBA00023295"/>
    </source>
</evidence>
<keyword evidence="4" id="KW-0964">Secreted</keyword>
<dbReference type="SMART" id="SM00710">
    <property type="entry name" value="PbH1"/>
    <property type="match status" value="5"/>
</dbReference>
<dbReference type="EMBL" id="CP093349">
    <property type="protein sequence ID" value="WOH07849.1"/>
    <property type="molecule type" value="Genomic_DNA"/>
</dbReference>
<dbReference type="Gene3D" id="2.160.20.10">
    <property type="entry name" value="Single-stranded right-handed beta-helix, Pectin lyase-like"/>
    <property type="match status" value="1"/>
</dbReference>
<keyword evidence="12" id="KW-1185">Reference proteome</keyword>
<organism evidence="11 12">
    <name type="scientific">Daucus carota subsp. sativus</name>
    <name type="common">Carrot</name>
    <dbReference type="NCBI Taxonomy" id="79200"/>
    <lineage>
        <taxon>Eukaryota</taxon>
        <taxon>Viridiplantae</taxon>
        <taxon>Streptophyta</taxon>
        <taxon>Embryophyta</taxon>
        <taxon>Tracheophyta</taxon>
        <taxon>Spermatophyta</taxon>
        <taxon>Magnoliopsida</taxon>
        <taxon>eudicotyledons</taxon>
        <taxon>Gunneridae</taxon>
        <taxon>Pentapetalae</taxon>
        <taxon>asterids</taxon>
        <taxon>campanulids</taxon>
        <taxon>Apiales</taxon>
        <taxon>Apiaceae</taxon>
        <taxon>Apioideae</taxon>
        <taxon>Scandiceae</taxon>
        <taxon>Daucinae</taxon>
        <taxon>Daucus</taxon>
        <taxon>Daucus sect. Daucus</taxon>
    </lineage>
</organism>
<keyword evidence="6 9" id="KW-0326">Glycosidase</keyword>
<keyword evidence="7" id="KW-0961">Cell wall biogenesis/degradation</keyword>
<dbReference type="InterPro" id="IPR000743">
    <property type="entry name" value="Glyco_hydro_28"/>
</dbReference>
<sequence length="392" mass="43041">MVYYLLLTFSIMFLMNSSSASRLSINVKRLGAKADGKTDVSKVLLRAWNSACASRKEVRIYVPQGRYLIRSPIVFNGRRCKRSMFMRIEGTIVASRDYNLIGSGETWIKFERINGLFISGGTVDAKGAALWDCKKSGKNCPIGATSIGFYSSTNVVVSRLTSINSQMFHMIVYKCKNLVFRGIKISALGRSPNTDGIHIQYSSGVSILRSRISTGDDCVSIGPGTNNTWIENVSCGPGHGISIGSLGWDLQEPGVQNLTVKSVTFRNTDNGVRIKTWARPSKGFVRNVLFQHIFMNNVANPIIIDQNYCPDVKNCPGKVSGVQISNVRYEDIRGSSATPVAVQFECSKKYPCTGIRLKDVALTYKNRAANASCAYARGTASGVMKPPSCLYR</sequence>
<dbReference type="SUPFAM" id="SSF51126">
    <property type="entry name" value="Pectin lyase-like"/>
    <property type="match status" value="1"/>
</dbReference>
<evidence type="ECO:0000256" key="3">
    <source>
        <dbReference type="ARBA" id="ARBA00022512"/>
    </source>
</evidence>
<comment type="subcellular location">
    <subcellularLocation>
        <location evidence="1">Secreted</location>
        <location evidence="1">Cell wall</location>
    </subcellularLocation>
</comment>
<keyword evidence="10" id="KW-0732">Signal</keyword>
<evidence type="ECO:0000313" key="11">
    <source>
        <dbReference type="EMBL" id="WOH07849.1"/>
    </source>
</evidence>
<dbReference type="Proteomes" id="UP000077755">
    <property type="component" value="Chromosome 7"/>
</dbReference>
<evidence type="ECO:0000313" key="12">
    <source>
        <dbReference type="Proteomes" id="UP000077755"/>
    </source>
</evidence>
<evidence type="ECO:0000256" key="7">
    <source>
        <dbReference type="ARBA" id="ARBA00023316"/>
    </source>
</evidence>
<accession>A0AAF1B5Z8</accession>
<dbReference type="PANTHER" id="PTHR31375">
    <property type="match status" value="1"/>
</dbReference>
<feature type="active site" evidence="8">
    <location>
        <position position="239"/>
    </location>
</feature>
<keyword evidence="3" id="KW-0134">Cell wall</keyword>
<dbReference type="GO" id="GO:0005975">
    <property type="term" value="P:carbohydrate metabolic process"/>
    <property type="evidence" value="ECO:0007669"/>
    <property type="project" value="InterPro"/>
</dbReference>
<comment type="similarity">
    <text evidence="2 9">Belongs to the glycosyl hydrolase 28 family.</text>
</comment>
<dbReference type="InterPro" id="IPR011050">
    <property type="entry name" value="Pectin_lyase_fold/virulence"/>
</dbReference>
<evidence type="ECO:0000256" key="10">
    <source>
        <dbReference type="SAM" id="SignalP"/>
    </source>
</evidence>
<protein>
    <recommendedName>
        <fullName evidence="13">Polygalacturonase</fullName>
    </recommendedName>
</protein>
<evidence type="ECO:0000256" key="2">
    <source>
        <dbReference type="ARBA" id="ARBA00008834"/>
    </source>
</evidence>
<reference evidence="11" key="1">
    <citation type="journal article" date="2016" name="Nat. Genet.">
        <title>A high-quality carrot genome assembly provides new insights into carotenoid accumulation and asterid genome evolution.</title>
        <authorList>
            <person name="Iorizzo M."/>
            <person name="Ellison S."/>
            <person name="Senalik D."/>
            <person name="Zeng P."/>
            <person name="Satapoomin P."/>
            <person name="Huang J."/>
            <person name="Bowman M."/>
            <person name="Iovene M."/>
            <person name="Sanseverino W."/>
            <person name="Cavagnaro P."/>
            <person name="Yildiz M."/>
            <person name="Macko-Podgorni A."/>
            <person name="Moranska E."/>
            <person name="Grzebelus E."/>
            <person name="Grzebelus D."/>
            <person name="Ashrafi H."/>
            <person name="Zheng Z."/>
            <person name="Cheng S."/>
            <person name="Spooner D."/>
            <person name="Van Deynze A."/>
            <person name="Simon P."/>
        </authorList>
    </citation>
    <scope>NUCLEOTIDE SEQUENCE</scope>
    <source>
        <tissue evidence="11">Leaf</tissue>
    </source>
</reference>
<keyword evidence="5 9" id="KW-0378">Hydrolase</keyword>
<evidence type="ECO:0000256" key="8">
    <source>
        <dbReference type="PROSITE-ProRule" id="PRU10052"/>
    </source>
</evidence>
<proteinExistence type="inferred from homology"/>
<feature type="signal peptide" evidence="10">
    <location>
        <begin position="1"/>
        <end position="20"/>
    </location>
</feature>
<evidence type="ECO:0000256" key="1">
    <source>
        <dbReference type="ARBA" id="ARBA00004191"/>
    </source>
</evidence>
<feature type="chain" id="PRO_5041944245" description="Polygalacturonase" evidence="10">
    <location>
        <begin position="21"/>
        <end position="392"/>
    </location>
</feature>
<gene>
    <name evidence="11" type="ORF">DCAR_0727283</name>
</gene>
<dbReference type="PROSITE" id="PS00502">
    <property type="entry name" value="POLYGALACTURONASE"/>
    <property type="match status" value="1"/>
</dbReference>
<evidence type="ECO:0000256" key="4">
    <source>
        <dbReference type="ARBA" id="ARBA00022525"/>
    </source>
</evidence>
<dbReference type="InterPro" id="IPR006626">
    <property type="entry name" value="PbH1"/>
</dbReference>
<dbReference type="Pfam" id="PF00295">
    <property type="entry name" value="Glyco_hydro_28"/>
    <property type="match status" value="1"/>
</dbReference>
<name>A0AAF1B5Z8_DAUCS</name>
<dbReference type="InterPro" id="IPR012334">
    <property type="entry name" value="Pectin_lyas_fold"/>
</dbReference>
<evidence type="ECO:0008006" key="13">
    <source>
        <dbReference type="Google" id="ProtNLM"/>
    </source>
</evidence>
<evidence type="ECO:0000256" key="5">
    <source>
        <dbReference type="ARBA" id="ARBA00022801"/>
    </source>
</evidence>
<reference evidence="11" key="2">
    <citation type="submission" date="2022-03" db="EMBL/GenBank/DDBJ databases">
        <title>Draft title - Genomic analysis of global carrot germplasm unveils the trajectory of domestication and the origin of high carotenoid orange carrot.</title>
        <authorList>
            <person name="Iorizzo M."/>
            <person name="Ellison S."/>
            <person name="Senalik D."/>
            <person name="Macko-Podgorni A."/>
            <person name="Grzebelus D."/>
            <person name="Bostan H."/>
            <person name="Rolling W."/>
            <person name="Curaba J."/>
            <person name="Simon P."/>
        </authorList>
    </citation>
    <scope>NUCLEOTIDE SEQUENCE</scope>
    <source>
        <tissue evidence="11">Leaf</tissue>
    </source>
</reference>
<dbReference type="GO" id="GO:0071555">
    <property type="term" value="P:cell wall organization"/>
    <property type="evidence" value="ECO:0007669"/>
    <property type="project" value="UniProtKB-KW"/>
</dbReference>
<evidence type="ECO:0000256" key="9">
    <source>
        <dbReference type="RuleBase" id="RU361169"/>
    </source>
</evidence>
<dbReference type="FunFam" id="2.160.20.10:FF:000004">
    <property type="entry name" value="Pectin lyase-like superfamily protein"/>
    <property type="match status" value="1"/>
</dbReference>
<dbReference type="GO" id="GO:0004650">
    <property type="term" value="F:polygalacturonase activity"/>
    <property type="evidence" value="ECO:0007669"/>
    <property type="project" value="InterPro"/>
</dbReference>
<dbReference type="AlphaFoldDB" id="A0AAF1B5Z8"/>